<keyword evidence="3" id="KW-0813">Transport</keyword>
<keyword evidence="5" id="KW-1003">Cell membrane</keyword>
<dbReference type="InterPro" id="IPR017871">
    <property type="entry name" value="ABC_transporter-like_CS"/>
</dbReference>
<organism evidence="11">
    <name type="scientific">Thermodesulfobacterium geofontis</name>
    <dbReference type="NCBI Taxonomy" id="1295609"/>
    <lineage>
        <taxon>Bacteria</taxon>
        <taxon>Pseudomonadati</taxon>
        <taxon>Thermodesulfobacteriota</taxon>
        <taxon>Thermodesulfobacteria</taxon>
        <taxon>Thermodesulfobacteriales</taxon>
        <taxon>Thermodesulfobacteriaceae</taxon>
        <taxon>Thermodesulfobacterium</taxon>
    </lineage>
</organism>
<dbReference type="FunFam" id="3.40.50.300:FF:000589">
    <property type="entry name" value="ABC transporter, ATP-binding subunit"/>
    <property type="match status" value="1"/>
</dbReference>
<keyword evidence="9" id="KW-0472">Membrane</keyword>
<dbReference type="EMBL" id="DSZN01000069">
    <property type="protein sequence ID" value="HGQ85487.1"/>
    <property type="molecule type" value="Genomic_DNA"/>
</dbReference>
<evidence type="ECO:0000313" key="11">
    <source>
        <dbReference type="EMBL" id="HGQ85487.1"/>
    </source>
</evidence>
<dbReference type="SUPFAM" id="SSF52540">
    <property type="entry name" value="P-loop containing nucleoside triphosphate hydrolases"/>
    <property type="match status" value="1"/>
</dbReference>
<sequence>MIKVEGLVKHYGKIKAVDGISFEIKQGEIFGLLGPNGAGKTTTVKVLITLTKPDAGKCFINGFDVIKEPYEIRKFIGVVPQENNLDRDLTVYENLFIYGKLHKIKDLKVKIKNLLEMMGLWERKDTLVSKLSGGMQRRLLLARALLSDPKVLFLDEPSIGLDPQIRRHLWEIIKKAKAEGKTIFLTTHYIEEAEALCDRVGILSKGKLIALGAPSELKKSIGNFTVEYYIDQKGSIKLWMFKTKEEAYEFAKKNDLPLVIRETNLEDVFIKLTGERIE</sequence>
<feature type="domain" description="ABC transporter" evidence="10">
    <location>
        <begin position="2"/>
        <end position="230"/>
    </location>
</feature>
<reference evidence="11" key="1">
    <citation type="journal article" date="2020" name="mSystems">
        <title>Genome- and Community-Level Interaction Insights into Carbon Utilization and Element Cycling Functions of Hydrothermarchaeota in Hydrothermal Sediment.</title>
        <authorList>
            <person name="Zhou Z."/>
            <person name="Liu Y."/>
            <person name="Xu W."/>
            <person name="Pan J."/>
            <person name="Luo Z.H."/>
            <person name="Li M."/>
        </authorList>
    </citation>
    <scope>NUCLEOTIDE SEQUENCE [LARGE SCALE GENOMIC DNA]</scope>
    <source>
        <strain evidence="11">SpSt-6</strain>
    </source>
</reference>
<accession>A0A7C4NZW7</accession>
<evidence type="ECO:0000256" key="5">
    <source>
        <dbReference type="ARBA" id="ARBA00022475"/>
    </source>
</evidence>
<gene>
    <name evidence="11" type="ORF">ENT66_03820</name>
</gene>
<dbReference type="PANTHER" id="PTHR42711">
    <property type="entry name" value="ABC TRANSPORTER ATP-BINDING PROTEIN"/>
    <property type="match status" value="1"/>
</dbReference>
<dbReference type="InterPro" id="IPR050763">
    <property type="entry name" value="ABC_transporter_ATP-binding"/>
</dbReference>
<dbReference type="Gene3D" id="3.40.50.300">
    <property type="entry name" value="P-loop containing nucleotide triphosphate hydrolases"/>
    <property type="match status" value="1"/>
</dbReference>
<dbReference type="InterPro" id="IPR027417">
    <property type="entry name" value="P-loop_NTPase"/>
</dbReference>
<evidence type="ECO:0000256" key="9">
    <source>
        <dbReference type="ARBA" id="ARBA00023136"/>
    </source>
</evidence>
<keyword evidence="4" id="KW-0536">Nodulation</keyword>
<evidence type="ECO:0000256" key="6">
    <source>
        <dbReference type="ARBA" id="ARBA00022741"/>
    </source>
</evidence>
<dbReference type="InterPro" id="IPR003593">
    <property type="entry name" value="AAA+_ATPase"/>
</dbReference>
<dbReference type="GO" id="GO:0005886">
    <property type="term" value="C:plasma membrane"/>
    <property type="evidence" value="ECO:0007669"/>
    <property type="project" value="UniProtKB-SubCell"/>
</dbReference>
<dbReference type="GO" id="GO:0005524">
    <property type="term" value="F:ATP binding"/>
    <property type="evidence" value="ECO:0007669"/>
    <property type="project" value="UniProtKB-KW"/>
</dbReference>
<keyword evidence="6" id="KW-0547">Nucleotide-binding</keyword>
<keyword evidence="7 11" id="KW-0067">ATP-binding</keyword>
<evidence type="ECO:0000259" key="10">
    <source>
        <dbReference type="PROSITE" id="PS50893"/>
    </source>
</evidence>
<comment type="similarity">
    <text evidence="2">Belongs to the ABC transporter superfamily.</text>
</comment>
<keyword evidence="8" id="KW-1278">Translocase</keyword>
<dbReference type="AlphaFoldDB" id="A0A7C4NZW7"/>
<dbReference type="GO" id="GO:0016887">
    <property type="term" value="F:ATP hydrolysis activity"/>
    <property type="evidence" value="ECO:0007669"/>
    <property type="project" value="InterPro"/>
</dbReference>
<dbReference type="SMART" id="SM00382">
    <property type="entry name" value="AAA"/>
    <property type="match status" value="1"/>
</dbReference>
<protein>
    <submittedName>
        <fullName evidence="11">ATP-binding cassette domain-containing protein</fullName>
    </submittedName>
</protein>
<evidence type="ECO:0000256" key="7">
    <source>
        <dbReference type="ARBA" id="ARBA00022840"/>
    </source>
</evidence>
<evidence type="ECO:0000256" key="8">
    <source>
        <dbReference type="ARBA" id="ARBA00022967"/>
    </source>
</evidence>
<dbReference type="PROSITE" id="PS50893">
    <property type="entry name" value="ABC_TRANSPORTER_2"/>
    <property type="match status" value="1"/>
</dbReference>
<dbReference type="InterPro" id="IPR003439">
    <property type="entry name" value="ABC_transporter-like_ATP-bd"/>
</dbReference>
<evidence type="ECO:0000256" key="1">
    <source>
        <dbReference type="ARBA" id="ARBA00004236"/>
    </source>
</evidence>
<dbReference type="PANTHER" id="PTHR42711:SF5">
    <property type="entry name" value="ABC TRANSPORTER ATP-BINDING PROTEIN NATA"/>
    <property type="match status" value="1"/>
</dbReference>
<dbReference type="PROSITE" id="PS00211">
    <property type="entry name" value="ABC_TRANSPORTER_1"/>
    <property type="match status" value="1"/>
</dbReference>
<dbReference type="Pfam" id="PF00005">
    <property type="entry name" value="ABC_tran"/>
    <property type="match status" value="1"/>
</dbReference>
<evidence type="ECO:0000256" key="4">
    <source>
        <dbReference type="ARBA" id="ARBA00022458"/>
    </source>
</evidence>
<evidence type="ECO:0000256" key="3">
    <source>
        <dbReference type="ARBA" id="ARBA00022448"/>
    </source>
</evidence>
<comment type="caution">
    <text evidence="11">The sequence shown here is derived from an EMBL/GenBank/DDBJ whole genome shotgun (WGS) entry which is preliminary data.</text>
</comment>
<name>A0A7C4NZW7_9BACT</name>
<comment type="subcellular location">
    <subcellularLocation>
        <location evidence="1">Cell membrane</location>
    </subcellularLocation>
</comment>
<proteinExistence type="inferred from homology"/>
<evidence type="ECO:0000256" key="2">
    <source>
        <dbReference type="ARBA" id="ARBA00005417"/>
    </source>
</evidence>